<feature type="domain" description="KAP NTPase" evidence="1">
    <location>
        <begin position="7"/>
        <end position="178"/>
    </location>
</feature>
<dbReference type="InterPro" id="IPR027417">
    <property type="entry name" value="P-loop_NTPase"/>
</dbReference>
<name>A0A9X5BIS1_9FIRM</name>
<accession>A0A9X5BIS1</accession>
<dbReference type="Proteomes" id="UP001154420">
    <property type="component" value="Unassembled WGS sequence"/>
</dbReference>
<organism evidence="2 3">
    <name type="scientific">Parablautia muri</name>
    <dbReference type="NCBI Taxonomy" id="2320879"/>
    <lineage>
        <taxon>Bacteria</taxon>
        <taxon>Bacillati</taxon>
        <taxon>Bacillota</taxon>
        <taxon>Clostridia</taxon>
        <taxon>Lachnospirales</taxon>
        <taxon>Lachnospiraceae</taxon>
        <taxon>Parablautia</taxon>
    </lineage>
</organism>
<evidence type="ECO:0000313" key="3">
    <source>
        <dbReference type="Proteomes" id="UP001154420"/>
    </source>
</evidence>
<dbReference type="Gene3D" id="3.40.50.300">
    <property type="entry name" value="P-loop containing nucleotide triphosphate hydrolases"/>
    <property type="match status" value="1"/>
</dbReference>
<evidence type="ECO:0000259" key="1">
    <source>
        <dbReference type="Pfam" id="PF07693"/>
    </source>
</evidence>
<dbReference type="OrthoDB" id="88903at2"/>
<evidence type="ECO:0000313" key="2">
    <source>
        <dbReference type="EMBL" id="NBJ94506.1"/>
    </source>
</evidence>
<sequence length="634" mass="73835">MTTLEELVYYCNEPEPVGALMLTGEWGCGKTYLLEHDLKKQLEQTHVILRISLFGLSVTEAIEESVSNAWMNAYLEDKGWNEKSETLGKFKDKLARLPWPENVKNVVSFNPATLMDVENYMNGKRVVLVFDDLERSKLDTIDVLGCINDYCENRKFHTIVVANEDKIQDSEEKSIDEGKAMVQESDTNQPINVVLNCFCQNGVAGNISYEEIKEKIIERTIKYKPDYEAIVYTIVDAQNQLSEGYCNFLKSYRNEILRLFELSSTEPDDGIESLFLESEENITRPHNIRSLKCALQDFYRIYNILVKEDFSDIDKWLCSFMAYMFAYKAGKAKADKYGNLLTDETVRKLYPIFNGKYMFKTAKDWILKGDWDENLLNIEIAEIKSQKEAAAPKDILRTYCLLDIDEDIILQGFPTILDMAYTGQLSLDEYINFIYNSYWAREYGVELFKNIDWEKVQCGIQRHIEWMMMEGDVEATYGRTYIDSENKGKFTSDEWKCYALIEEFRDKKVLVYSSNRKLYLDAIQERPATVFFECERKMMNVFDVEMAIATAKAFSLCNNAEKNRFSIDFINMWQNYAKWPDIKIIDTVRGLKKLLELLKTEKESLQRQNKTIATGHTDKFIKIVEELIEKSAET</sequence>
<gene>
    <name evidence="2" type="ORF">D5281_18460</name>
</gene>
<dbReference type="Pfam" id="PF07693">
    <property type="entry name" value="KAP_NTPase"/>
    <property type="match status" value="1"/>
</dbReference>
<protein>
    <recommendedName>
        <fullName evidence="1">KAP NTPase domain-containing protein</fullName>
    </recommendedName>
</protein>
<dbReference type="EMBL" id="QZDT01000041">
    <property type="protein sequence ID" value="NBJ94506.1"/>
    <property type="molecule type" value="Genomic_DNA"/>
</dbReference>
<keyword evidence="3" id="KW-1185">Reference proteome</keyword>
<comment type="caution">
    <text evidence="2">The sequence shown here is derived from an EMBL/GenBank/DDBJ whole genome shotgun (WGS) entry which is preliminary data.</text>
</comment>
<dbReference type="AlphaFoldDB" id="A0A9X5BIS1"/>
<dbReference type="InterPro" id="IPR011646">
    <property type="entry name" value="KAP_P-loop"/>
</dbReference>
<dbReference type="SUPFAM" id="SSF52540">
    <property type="entry name" value="P-loop containing nucleoside triphosphate hydrolases"/>
    <property type="match status" value="1"/>
</dbReference>
<reference evidence="2" key="1">
    <citation type="submission" date="2018-09" db="EMBL/GenBank/DDBJ databases">
        <title>Murine metabolic-syndrome-specific gut microbial biobank.</title>
        <authorList>
            <person name="Liu C."/>
        </authorList>
    </citation>
    <scope>NUCLEOTIDE SEQUENCE</scope>
    <source>
        <strain evidence="2">D42-62</strain>
    </source>
</reference>
<dbReference type="RefSeq" id="WP_160561534.1">
    <property type="nucleotide sequence ID" value="NZ_QZDT01000041.1"/>
</dbReference>
<proteinExistence type="predicted"/>